<evidence type="ECO:0000256" key="1">
    <source>
        <dbReference type="ARBA" id="ARBA00004651"/>
    </source>
</evidence>
<keyword evidence="7 8" id="KW-0472">Membrane</keyword>
<keyword evidence="6 8" id="KW-1133">Transmembrane helix</keyword>
<keyword evidence="3 8" id="KW-0813">Transport</keyword>
<dbReference type="Pfam" id="PF00528">
    <property type="entry name" value="BPD_transp_1"/>
    <property type="match status" value="1"/>
</dbReference>
<keyword evidence="4" id="KW-1003">Cell membrane</keyword>
<evidence type="ECO:0000259" key="10">
    <source>
        <dbReference type="PROSITE" id="PS50928"/>
    </source>
</evidence>
<accession>A0A7W6MLW3</accession>
<dbReference type="Proteomes" id="UP000542776">
    <property type="component" value="Unassembled WGS sequence"/>
</dbReference>
<dbReference type="SUPFAM" id="SSF161098">
    <property type="entry name" value="MetI-like"/>
    <property type="match status" value="1"/>
</dbReference>
<dbReference type="CDD" id="cd06261">
    <property type="entry name" value="TM_PBP2"/>
    <property type="match status" value="1"/>
</dbReference>
<comment type="caution">
    <text evidence="11">The sequence shown here is derived from an EMBL/GenBank/DDBJ whole genome shotgun (WGS) entry which is preliminary data.</text>
</comment>
<dbReference type="Gene3D" id="1.10.3720.10">
    <property type="entry name" value="MetI-like"/>
    <property type="match status" value="1"/>
</dbReference>
<dbReference type="GO" id="GO:0055085">
    <property type="term" value="P:transmembrane transport"/>
    <property type="evidence" value="ECO:0007669"/>
    <property type="project" value="InterPro"/>
</dbReference>
<feature type="transmembrane region" description="Helical" evidence="8">
    <location>
        <begin position="288"/>
        <end position="309"/>
    </location>
</feature>
<evidence type="ECO:0000256" key="6">
    <source>
        <dbReference type="ARBA" id="ARBA00022989"/>
    </source>
</evidence>
<feature type="transmembrane region" description="Helical" evidence="8">
    <location>
        <begin position="182"/>
        <end position="205"/>
    </location>
</feature>
<keyword evidence="12" id="KW-1185">Reference proteome</keyword>
<dbReference type="InterPro" id="IPR050809">
    <property type="entry name" value="UgpAE/MalFG_permease"/>
</dbReference>
<dbReference type="GO" id="GO:0005886">
    <property type="term" value="C:plasma membrane"/>
    <property type="evidence" value="ECO:0007669"/>
    <property type="project" value="UniProtKB-SubCell"/>
</dbReference>
<comment type="similarity">
    <text evidence="2 8">Belongs to the binding-protein-dependent transport system permease family.</text>
</comment>
<evidence type="ECO:0000256" key="4">
    <source>
        <dbReference type="ARBA" id="ARBA00022475"/>
    </source>
</evidence>
<organism evidence="11 12">
    <name type="scientific">Aureimonas pseudogalii</name>
    <dbReference type="NCBI Taxonomy" id="1744844"/>
    <lineage>
        <taxon>Bacteria</taxon>
        <taxon>Pseudomonadati</taxon>
        <taxon>Pseudomonadota</taxon>
        <taxon>Alphaproteobacteria</taxon>
        <taxon>Hyphomicrobiales</taxon>
        <taxon>Aurantimonadaceae</taxon>
        <taxon>Aureimonas</taxon>
    </lineage>
</organism>
<evidence type="ECO:0000256" key="3">
    <source>
        <dbReference type="ARBA" id="ARBA00022448"/>
    </source>
</evidence>
<feature type="transmembrane region" description="Helical" evidence="8">
    <location>
        <begin position="134"/>
        <end position="154"/>
    </location>
</feature>
<dbReference type="PANTHER" id="PTHR43227:SF11">
    <property type="entry name" value="BLL4140 PROTEIN"/>
    <property type="match status" value="1"/>
</dbReference>
<gene>
    <name evidence="11" type="ORF">GGR04_004089</name>
</gene>
<dbReference type="PROSITE" id="PS50928">
    <property type="entry name" value="ABC_TM1"/>
    <property type="match status" value="1"/>
</dbReference>
<dbReference type="InterPro" id="IPR000515">
    <property type="entry name" value="MetI-like"/>
</dbReference>
<evidence type="ECO:0000256" key="2">
    <source>
        <dbReference type="ARBA" id="ARBA00009306"/>
    </source>
</evidence>
<dbReference type="PANTHER" id="PTHR43227">
    <property type="entry name" value="BLL4140 PROTEIN"/>
    <property type="match status" value="1"/>
</dbReference>
<comment type="subcellular location">
    <subcellularLocation>
        <location evidence="1 8">Cell membrane</location>
        <topology evidence="1 8">Multi-pass membrane protein</topology>
    </subcellularLocation>
</comment>
<feature type="domain" description="ABC transmembrane type-1" evidence="10">
    <location>
        <begin position="97"/>
        <end position="309"/>
    </location>
</feature>
<evidence type="ECO:0000313" key="11">
    <source>
        <dbReference type="EMBL" id="MBB4000213.1"/>
    </source>
</evidence>
<feature type="region of interest" description="Disordered" evidence="9">
    <location>
        <begin position="1"/>
        <end position="25"/>
    </location>
</feature>
<evidence type="ECO:0000313" key="12">
    <source>
        <dbReference type="Proteomes" id="UP000542776"/>
    </source>
</evidence>
<reference evidence="11 12" key="1">
    <citation type="submission" date="2020-08" db="EMBL/GenBank/DDBJ databases">
        <title>Genomic Encyclopedia of Type Strains, Phase IV (KMG-IV): sequencing the most valuable type-strain genomes for metagenomic binning, comparative biology and taxonomic classification.</title>
        <authorList>
            <person name="Goeker M."/>
        </authorList>
    </citation>
    <scope>NUCLEOTIDE SEQUENCE [LARGE SCALE GENOMIC DNA]</scope>
    <source>
        <strain evidence="11 12">DSM 102238</strain>
    </source>
</reference>
<protein>
    <submittedName>
        <fullName evidence="11">Raffinose/stachyose/melibiose transport system permease protein</fullName>
    </submittedName>
</protein>
<feature type="transmembrane region" description="Helical" evidence="8">
    <location>
        <begin position="236"/>
        <end position="256"/>
    </location>
</feature>
<evidence type="ECO:0000256" key="9">
    <source>
        <dbReference type="SAM" id="MobiDB-lite"/>
    </source>
</evidence>
<name>A0A7W6MLW3_9HYPH</name>
<dbReference type="InterPro" id="IPR035906">
    <property type="entry name" value="MetI-like_sf"/>
</dbReference>
<evidence type="ECO:0000256" key="7">
    <source>
        <dbReference type="ARBA" id="ARBA00023136"/>
    </source>
</evidence>
<feature type="transmembrane region" description="Helical" evidence="8">
    <location>
        <begin position="32"/>
        <end position="56"/>
    </location>
</feature>
<feature type="transmembrane region" description="Helical" evidence="8">
    <location>
        <begin position="102"/>
        <end position="122"/>
    </location>
</feature>
<dbReference type="RefSeq" id="WP_183201868.1">
    <property type="nucleotide sequence ID" value="NZ_JACIEK010000016.1"/>
</dbReference>
<sequence length="317" mass="34894">MADVTALDARSPSTASAKPARPRKAPVRHRNIGGVLPVLVLFLPPAFLLFTLFVILPMGEAAWYSLFDWSGYGDPETFVGLRNFEVLFKNGAFRTALANNGLIILVSLAIQLPLALWLATLVAHRMPGVTAFRLVFFLPYVLADVAAGLIWRFIYDGDYGLVASVANLVGIETPYVLADRNLAIYAVLAVVIWKYFGFHMMLFIAGLQSIDKSLYEAADIDGATGWQKFRNITLPLLSPTIRLSVFFSIVGSLQLFDMIMPLTGGGPSNSTQTMVTFLYTYGVTRMKVGFGSAIGVVLFVICVTIAFGYRRIFMRHD</sequence>
<dbReference type="EMBL" id="JACIEK010000016">
    <property type="protein sequence ID" value="MBB4000213.1"/>
    <property type="molecule type" value="Genomic_DNA"/>
</dbReference>
<proteinExistence type="inferred from homology"/>
<keyword evidence="5 8" id="KW-0812">Transmembrane</keyword>
<evidence type="ECO:0000256" key="8">
    <source>
        <dbReference type="RuleBase" id="RU363032"/>
    </source>
</evidence>
<evidence type="ECO:0000256" key="5">
    <source>
        <dbReference type="ARBA" id="ARBA00022692"/>
    </source>
</evidence>
<dbReference type="AlphaFoldDB" id="A0A7W6MLW3"/>